<evidence type="ECO:0000256" key="1">
    <source>
        <dbReference type="SAM" id="Phobius"/>
    </source>
</evidence>
<reference evidence="2" key="1">
    <citation type="journal article" date="2020" name="Nature">
        <title>Giant virus diversity and host interactions through global metagenomics.</title>
        <authorList>
            <person name="Schulz F."/>
            <person name="Roux S."/>
            <person name="Paez-Espino D."/>
            <person name="Jungbluth S."/>
            <person name="Walsh D.A."/>
            <person name="Denef V.J."/>
            <person name="McMahon K.D."/>
            <person name="Konstantinidis K.T."/>
            <person name="Eloe-Fadrosh E.A."/>
            <person name="Kyrpides N.C."/>
            <person name="Woyke T."/>
        </authorList>
    </citation>
    <scope>NUCLEOTIDE SEQUENCE</scope>
    <source>
        <strain evidence="2">GVMAG-M-3300010160-4</strain>
    </source>
</reference>
<protein>
    <submittedName>
        <fullName evidence="2">Uncharacterized protein</fullName>
    </submittedName>
</protein>
<keyword evidence="1" id="KW-0812">Transmembrane</keyword>
<feature type="transmembrane region" description="Helical" evidence="1">
    <location>
        <begin position="31"/>
        <end position="50"/>
    </location>
</feature>
<organism evidence="2">
    <name type="scientific">viral metagenome</name>
    <dbReference type="NCBI Taxonomy" id="1070528"/>
    <lineage>
        <taxon>unclassified sequences</taxon>
        <taxon>metagenomes</taxon>
        <taxon>organismal metagenomes</taxon>
    </lineage>
</organism>
<sequence>MRLDYTIWLYILIVIVILLVLLRGGANFPHALIFSIVIGLIFLFITKPPNDVNIETDDISCVSIYFAIIFLSGIAVLIYSGYMSYENFYTKKTIIT</sequence>
<feature type="transmembrane region" description="Helical" evidence="1">
    <location>
        <begin position="62"/>
        <end position="82"/>
    </location>
</feature>
<keyword evidence="1" id="KW-1133">Transmembrane helix</keyword>
<accession>A0A6C0BEU5</accession>
<dbReference type="AlphaFoldDB" id="A0A6C0BEU5"/>
<dbReference type="EMBL" id="MN739120">
    <property type="protein sequence ID" value="QHS89893.1"/>
    <property type="molecule type" value="Genomic_DNA"/>
</dbReference>
<proteinExistence type="predicted"/>
<feature type="transmembrane region" description="Helical" evidence="1">
    <location>
        <begin position="6"/>
        <end position="24"/>
    </location>
</feature>
<name>A0A6C0BEU5_9ZZZZ</name>
<keyword evidence="1" id="KW-0472">Membrane</keyword>
<evidence type="ECO:0000313" key="2">
    <source>
        <dbReference type="EMBL" id="QHS89893.1"/>
    </source>
</evidence>